<reference evidence="1 2" key="2">
    <citation type="journal article" date="2022" name="Mol. Ecol. Resour.">
        <title>The genomes of chicory, endive, great burdock and yacon provide insights into Asteraceae paleo-polyploidization history and plant inulin production.</title>
        <authorList>
            <person name="Fan W."/>
            <person name="Wang S."/>
            <person name="Wang H."/>
            <person name="Wang A."/>
            <person name="Jiang F."/>
            <person name="Liu H."/>
            <person name="Zhao H."/>
            <person name="Xu D."/>
            <person name="Zhang Y."/>
        </authorList>
    </citation>
    <scope>NUCLEOTIDE SEQUENCE [LARGE SCALE GENOMIC DNA]</scope>
    <source>
        <strain evidence="2">cv. Yunnan</strain>
        <tissue evidence="1">Leaves</tissue>
    </source>
</reference>
<evidence type="ECO:0000313" key="2">
    <source>
        <dbReference type="Proteomes" id="UP001056120"/>
    </source>
</evidence>
<dbReference type="Proteomes" id="UP001056120">
    <property type="component" value="Linkage Group LG05"/>
</dbReference>
<reference evidence="2" key="1">
    <citation type="journal article" date="2022" name="Mol. Ecol. Resour.">
        <title>The genomes of chicory, endive, great burdock and yacon provide insights into Asteraceae palaeo-polyploidization history and plant inulin production.</title>
        <authorList>
            <person name="Fan W."/>
            <person name="Wang S."/>
            <person name="Wang H."/>
            <person name="Wang A."/>
            <person name="Jiang F."/>
            <person name="Liu H."/>
            <person name="Zhao H."/>
            <person name="Xu D."/>
            <person name="Zhang Y."/>
        </authorList>
    </citation>
    <scope>NUCLEOTIDE SEQUENCE [LARGE SCALE GENOMIC DNA]</scope>
    <source>
        <strain evidence="2">cv. Yunnan</strain>
    </source>
</reference>
<dbReference type="EMBL" id="CM042022">
    <property type="protein sequence ID" value="KAI3815262.1"/>
    <property type="molecule type" value="Genomic_DNA"/>
</dbReference>
<keyword evidence="2" id="KW-1185">Reference proteome</keyword>
<proteinExistence type="predicted"/>
<name>A0ACB9J7M8_9ASTR</name>
<comment type="caution">
    <text evidence="1">The sequence shown here is derived from an EMBL/GenBank/DDBJ whole genome shotgun (WGS) entry which is preliminary data.</text>
</comment>
<accession>A0ACB9J7M8</accession>
<gene>
    <name evidence="1" type="ORF">L1987_14924</name>
</gene>
<protein>
    <submittedName>
        <fullName evidence="1">Uncharacterized protein</fullName>
    </submittedName>
</protein>
<evidence type="ECO:0000313" key="1">
    <source>
        <dbReference type="EMBL" id="KAI3815262.1"/>
    </source>
</evidence>
<sequence>MHFVSVSHSYICSLFNHVFHLYFSINSIVLASFVPIDFLIDFISLFVLFGAFQVIKLQVHVTLSASSSHQVCCSSSEHSQVQIEYDVQALKELKVLLKFWLKISRTILLFKFFQLSSGRKFYGRKFWFRPFQVLKPTFWISFSFVLAASYVQDYQVLKLQLEAPPTYGGCWSVFELPVGSTVKVSAGLGDCLGLVTGFLVWSTKKIVEMVALI</sequence>
<organism evidence="1 2">
    <name type="scientific">Smallanthus sonchifolius</name>
    <dbReference type="NCBI Taxonomy" id="185202"/>
    <lineage>
        <taxon>Eukaryota</taxon>
        <taxon>Viridiplantae</taxon>
        <taxon>Streptophyta</taxon>
        <taxon>Embryophyta</taxon>
        <taxon>Tracheophyta</taxon>
        <taxon>Spermatophyta</taxon>
        <taxon>Magnoliopsida</taxon>
        <taxon>eudicotyledons</taxon>
        <taxon>Gunneridae</taxon>
        <taxon>Pentapetalae</taxon>
        <taxon>asterids</taxon>
        <taxon>campanulids</taxon>
        <taxon>Asterales</taxon>
        <taxon>Asteraceae</taxon>
        <taxon>Asteroideae</taxon>
        <taxon>Heliantheae alliance</taxon>
        <taxon>Millerieae</taxon>
        <taxon>Smallanthus</taxon>
    </lineage>
</organism>